<dbReference type="OrthoDB" id="10356631at2759"/>
<organism evidence="2 3">
    <name type="scientific">Colletotrichum orchidophilum</name>
    <dbReference type="NCBI Taxonomy" id="1209926"/>
    <lineage>
        <taxon>Eukaryota</taxon>
        <taxon>Fungi</taxon>
        <taxon>Dikarya</taxon>
        <taxon>Ascomycota</taxon>
        <taxon>Pezizomycotina</taxon>
        <taxon>Sordariomycetes</taxon>
        <taxon>Hypocreomycetidae</taxon>
        <taxon>Glomerellales</taxon>
        <taxon>Glomerellaceae</taxon>
        <taxon>Colletotrichum</taxon>
    </lineage>
</organism>
<dbReference type="EMBL" id="MJBS01000257">
    <property type="protein sequence ID" value="OHE90463.1"/>
    <property type="molecule type" value="Genomic_DNA"/>
</dbReference>
<evidence type="ECO:0000256" key="1">
    <source>
        <dbReference type="SAM" id="MobiDB-lite"/>
    </source>
</evidence>
<reference evidence="2 3" key="1">
    <citation type="submission" date="2016-09" db="EMBL/GenBank/DDBJ databases">
        <authorList>
            <person name="Capua I."/>
            <person name="De Benedictis P."/>
            <person name="Joannis T."/>
            <person name="Lombin L.H."/>
            <person name="Cattoli G."/>
        </authorList>
    </citation>
    <scope>NUCLEOTIDE SEQUENCE [LARGE SCALE GENOMIC DNA]</scope>
    <source>
        <strain evidence="2 3">IMI 309357</strain>
    </source>
</reference>
<name>A0A1G4AN46_9PEZI</name>
<evidence type="ECO:0000313" key="3">
    <source>
        <dbReference type="Proteomes" id="UP000176998"/>
    </source>
</evidence>
<evidence type="ECO:0000313" key="2">
    <source>
        <dbReference type="EMBL" id="OHE90463.1"/>
    </source>
</evidence>
<keyword evidence="3" id="KW-1185">Reference proteome</keyword>
<gene>
    <name evidence="2" type="ORF">CORC01_14246</name>
</gene>
<comment type="caution">
    <text evidence="2">The sequence shown here is derived from an EMBL/GenBank/DDBJ whole genome shotgun (WGS) entry which is preliminary data.</text>
</comment>
<sequence length="91" mass="10160">MPARTAGAQEEIQTWDDDREPLRQYRDDTPLGAGPIAQSEVSRRYPPMTTAHILQPPLGHSTPPSLLQIAVLTLSEPPPNLCRWWLVVGFC</sequence>
<feature type="region of interest" description="Disordered" evidence="1">
    <location>
        <begin position="1"/>
        <end position="35"/>
    </location>
</feature>
<feature type="compositionally biased region" description="Basic and acidic residues" evidence="1">
    <location>
        <begin position="20"/>
        <end position="29"/>
    </location>
</feature>
<dbReference type="RefSeq" id="XP_022467640.1">
    <property type="nucleotide sequence ID" value="XM_022625857.1"/>
</dbReference>
<dbReference type="GeneID" id="34567367"/>
<dbReference type="AlphaFoldDB" id="A0A1G4AN46"/>
<proteinExistence type="predicted"/>
<dbReference type="Proteomes" id="UP000176998">
    <property type="component" value="Unassembled WGS sequence"/>
</dbReference>
<accession>A0A1G4AN46</accession>
<protein>
    <submittedName>
        <fullName evidence="2">Uncharacterized protein</fullName>
    </submittedName>
</protein>